<dbReference type="Proteomes" id="UP000594014">
    <property type="component" value="Chromosome"/>
</dbReference>
<proteinExistence type="predicted"/>
<sequence length="299" mass="34080">MGVDNITELNRSEAVRREQDQVKELLKRGAVRHYFLGPETIWTQESFGILVGGVLAVIFGGLIFPKLFFYSNNSEVLKMICWLMVAVGILLGIKGIRGMARESKRKDEPVSDQVFDEILQTDLERLTETAKSVLKESLPHLVNDEPIDEMETILVRGPRDYVHNVNLPLVWRLGSDGFLRYSNFSAMVLFFGKEKLYLYTSIFNTRNGISKFPHVYECPYRKIRSAGLEDRVLETVSQQNKSVVQNLRMFVIDSGDEEAEKLAVTVADYDAMRRLKGNIDYSKAEQAVKSIMNKISKLS</sequence>
<keyword evidence="2" id="KW-1185">Reference proteome</keyword>
<reference evidence="1" key="1">
    <citation type="submission" date="2019-08" db="EMBL/GenBank/DDBJ databases">
        <title>Genome sequence of Clostridiales bacterium MT110.</title>
        <authorList>
            <person name="Cao J."/>
        </authorList>
    </citation>
    <scope>NUCLEOTIDE SEQUENCE</scope>
    <source>
        <strain evidence="1">MT110</strain>
    </source>
</reference>
<evidence type="ECO:0000313" key="2">
    <source>
        <dbReference type="Proteomes" id="UP000594014"/>
    </source>
</evidence>
<dbReference type="EMBL" id="CP042469">
    <property type="protein sequence ID" value="QOX64659.1"/>
    <property type="molecule type" value="Genomic_DNA"/>
</dbReference>
<organism evidence="1 2">
    <name type="scientific">Anoxybacterium hadale</name>
    <dbReference type="NCBI Taxonomy" id="3408580"/>
    <lineage>
        <taxon>Bacteria</taxon>
        <taxon>Bacillati</taxon>
        <taxon>Bacillota</taxon>
        <taxon>Clostridia</taxon>
        <taxon>Peptostreptococcales</taxon>
        <taxon>Anaerovoracaceae</taxon>
        <taxon>Anoxybacterium</taxon>
    </lineage>
</organism>
<accession>A0ACD1AEG4</accession>
<protein>
    <submittedName>
        <fullName evidence="1">Uncharacterized protein</fullName>
    </submittedName>
</protein>
<evidence type="ECO:0000313" key="1">
    <source>
        <dbReference type="EMBL" id="QOX64659.1"/>
    </source>
</evidence>
<gene>
    <name evidence="1" type="ORF">FRZ06_15560</name>
</gene>
<name>A0ACD1AEG4_9FIRM</name>